<feature type="region of interest" description="Disordered" evidence="1">
    <location>
        <begin position="97"/>
        <end position="129"/>
    </location>
</feature>
<keyword evidence="2" id="KW-0472">Membrane</keyword>
<dbReference type="EMBL" id="JACGCI010000001">
    <property type="protein sequence ID" value="KAF6766712.1"/>
    <property type="molecule type" value="Genomic_DNA"/>
</dbReference>
<proteinExistence type="predicted"/>
<keyword evidence="2" id="KW-1133">Transmembrane helix</keyword>
<name>A0A8H6MI05_9AGAR</name>
<evidence type="ECO:0000256" key="2">
    <source>
        <dbReference type="SAM" id="Phobius"/>
    </source>
</evidence>
<sequence length="251" mass="26628">MRVYHIVLFAAGVFSTPIAQGEKRGLLDILEGDAGAGSSATTSPVFGNVDGGEATAEATNTPLHHLNANQVSTTSTHTAISTVASLLTSTQHPIEEVKTKARSTSVDSTSSKPPAQATPSMTGATSVNSQVGATPPGELAQWKVIGISIICVTFVAIIIMAVTFFDTWSAFVRDIVGCGGCRKGRDRSMQDGREVMDLAPNWNRRTWEFKLANEDGHRYPTLASMESMTKVQGTAASSRDEVKQTDLNIGV</sequence>
<keyword evidence="2" id="KW-0812">Transmembrane</keyword>
<evidence type="ECO:0000313" key="3">
    <source>
        <dbReference type="EMBL" id="KAF6766712.1"/>
    </source>
</evidence>
<evidence type="ECO:0000313" key="4">
    <source>
        <dbReference type="Proteomes" id="UP000521943"/>
    </source>
</evidence>
<feature type="compositionally biased region" description="Polar residues" evidence="1">
    <location>
        <begin position="102"/>
        <end position="129"/>
    </location>
</feature>
<evidence type="ECO:0000256" key="1">
    <source>
        <dbReference type="SAM" id="MobiDB-lite"/>
    </source>
</evidence>
<feature type="transmembrane region" description="Helical" evidence="2">
    <location>
        <begin position="144"/>
        <end position="165"/>
    </location>
</feature>
<comment type="caution">
    <text evidence="3">The sequence shown here is derived from an EMBL/GenBank/DDBJ whole genome shotgun (WGS) entry which is preliminary data.</text>
</comment>
<dbReference type="OrthoDB" id="3266475at2759"/>
<organism evidence="3 4">
    <name type="scientific">Ephemerocybe angulata</name>
    <dbReference type="NCBI Taxonomy" id="980116"/>
    <lineage>
        <taxon>Eukaryota</taxon>
        <taxon>Fungi</taxon>
        <taxon>Dikarya</taxon>
        <taxon>Basidiomycota</taxon>
        <taxon>Agaricomycotina</taxon>
        <taxon>Agaricomycetes</taxon>
        <taxon>Agaricomycetidae</taxon>
        <taxon>Agaricales</taxon>
        <taxon>Agaricineae</taxon>
        <taxon>Psathyrellaceae</taxon>
        <taxon>Ephemerocybe</taxon>
    </lineage>
</organism>
<accession>A0A8H6MI05</accession>
<dbReference type="AlphaFoldDB" id="A0A8H6MI05"/>
<keyword evidence="4" id="KW-1185">Reference proteome</keyword>
<gene>
    <name evidence="3" type="ORF">DFP72DRAFT_29073</name>
</gene>
<reference evidence="3 4" key="1">
    <citation type="submission" date="2020-07" db="EMBL/GenBank/DDBJ databases">
        <title>Comparative genomics of pyrophilous fungi reveals a link between fire events and developmental genes.</title>
        <authorList>
            <consortium name="DOE Joint Genome Institute"/>
            <person name="Steindorff A.S."/>
            <person name="Carver A."/>
            <person name="Calhoun S."/>
            <person name="Stillman K."/>
            <person name="Liu H."/>
            <person name="Lipzen A."/>
            <person name="Pangilinan J."/>
            <person name="Labutti K."/>
            <person name="Bruns T.D."/>
            <person name="Grigoriev I.V."/>
        </authorList>
    </citation>
    <scope>NUCLEOTIDE SEQUENCE [LARGE SCALE GENOMIC DNA]</scope>
    <source>
        <strain evidence="3 4">CBS 144469</strain>
    </source>
</reference>
<dbReference type="Proteomes" id="UP000521943">
    <property type="component" value="Unassembled WGS sequence"/>
</dbReference>
<protein>
    <submittedName>
        <fullName evidence="3">Uncharacterized protein</fullName>
    </submittedName>
</protein>